<keyword evidence="4" id="KW-1185">Reference proteome</keyword>
<protein>
    <recommendedName>
        <fullName evidence="2">Tape measure protein N-terminal domain-containing protein</fullName>
    </recommendedName>
</protein>
<keyword evidence="1" id="KW-0472">Membrane</keyword>
<reference evidence="3" key="1">
    <citation type="submission" date="2022-08" db="EMBL/GenBank/DDBJ databases">
        <title>Genome sequence of Vagococcus luciliae DSM 112651.</title>
        <authorList>
            <person name="Juan G."/>
            <person name="Anja P."/>
            <person name="Rolf D."/>
            <person name="Kampfer P."/>
            <person name="Vilcinskas A."/>
        </authorList>
    </citation>
    <scope>NUCLEOTIDE SEQUENCE</scope>
    <source>
        <strain evidence="3">G314FT</strain>
    </source>
</reference>
<evidence type="ECO:0000256" key="1">
    <source>
        <dbReference type="SAM" id="Phobius"/>
    </source>
</evidence>
<dbReference type="NCBIfam" id="TIGR02675">
    <property type="entry name" value="tape_meas_nterm"/>
    <property type="match status" value="1"/>
</dbReference>
<dbReference type="InterPro" id="IPR013491">
    <property type="entry name" value="Tape_meas_N"/>
</dbReference>
<dbReference type="SUPFAM" id="SSF48371">
    <property type="entry name" value="ARM repeat"/>
    <property type="match status" value="1"/>
</dbReference>
<organism evidence="3 4">
    <name type="scientific">Vagococcus luciliae</name>
    <dbReference type="NCBI Taxonomy" id="2920380"/>
    <lineage>
        <taxon>Bacteria</taxon>
        <taxon>Bacillati</taxon>
        <taxon>Bacillota</taxon>
        <taxon>Bacilli</taxon>
        <taxon>Lactobacillales</taxon>
        <taxon>Enterococcaceae</taxon>
        <taxon>Vagococcus</taxon>
    </lineage>
</organism>
<gene>
    <name evidence="3" type="ORF">G314FT_17360</name>
</gene>
<dbReference type="Gene3D" id="1.20.120.20">
    <property type="entry name" value="Apolipoprotein"/>
    <property type="match status" value="1"/>
</dbReference>
<keyword evidence="1" id="KW-1133">Transmembrane helix</keyword>
<evidence type="ECO:0000313" key="3">
    <source>
        <dbReference type="EMBL" id="UUV99575.1"/>
    </source>
</evidence>
<name>A0ABY5P0Z4_9ENTE</name>
<keyword evidence="1" id="KW-0812">Transmembrane</keyword>
<accession>A0ABY5P0Z4</accession>
<proteinExistence type="predicted"/>
<sequence length="773" mass="83070">MESYTVEAILSATDKGFTKAMKDANNSLGGLDDNSKKASVSIGDIMKGVGVFKLVDGAVNMVTSSLGSAIDRVDTLNNSQRVFENMGFSAKETSNTMDALKASIDGLPTPLDSAIKGVQLIASSTNDLSKSEEIFSALNNGILGFGGSATMVDNAVMQLSQSFSNGKVDAQTWNSMINSGLGPALNTLAKQMGVTTGELKEGLSSGKISVSEFQDALIDLNKNGGGGLKSLEQIAGDSTSGIKTGIANAKTAVVRGVADMITNINEGLKNTDFKSIGNIISQFGATFENVLKRISTYIPPIIQLVGNMFKFVGDNANWLMPIIAGLVSSFLAMNAINKTISIINNFKSAISGLTTVFSLLTSPIGLIGLAIGAVVVAGVLLYKNWETIQKIAQKVWESIKSTISVAVDVIVNVWDKMKETLSNLWNGVVEKASEVWDSVTTVIMGILNPFIEIFMNLWNGLSSSLAQVWDGIKSLASGAWELIKAVIMGPVLIAIDLITGDFTNLGSDLKMIWNSIKQGASDIWNGIKDIVTGLVKAIVEYVKFSFEWQKEIISNVWNYIKELASDVWNNIKNTVSDLADKAVNGLKNAWNKGLQWTKDIFNNIKNAIKAIGDVDLFAAGKAVIDSFIDGLKQTWEAGKKFVGGIADWIREHKGPIQYDRKLLIDNGKAIMDGLNAGLNTGFGKVQDNIGDMTKYFANTAFSQDFEIGANFSDLDKKINSMNDMNLSSNNELTLKNNAQPAEIKLSMGGRVFSAFVEDIGAVMQAETDLNLQT</sequence>
<evidence type="ECO:0000313" key="4">
    <source>
        <dbReference type="Proteomes" id="UP001058273"/>
    </source>
</evidence>
<feature type="transmembrane region" description="Helical" evidence="1">
    <location>
        <begin position="357"/>
        <end position="382"/>
    </location>
</feature>
<dbReference type="InterPro" id="IPR016024">
    <property type="entry name" value="ARM-type_fold"/>
</dbReference>
<dbReference type="EMBL" id="CP102451">
    <property type="protein sequence ID" value="UUV99575.1"/>
    <property type="molecule type" value="Genomic_DNA"/>
</dbReference>
<dbReference type="PANTHER" id="PTHR37813:SF1">
    <property type="entry name" value="FELS-2 PROPHAGE PROTEIN"/>
    <property type="match status" value="1"/>
</dbReference>
<reference evidence="3" key="2">
    <citation type="submission" date="2022-08" db="EMBL/GenBank/DDBJ databases">
        <authorList>
            <person name="Poehlein A."/>
            <person name="Guzman J."/>
            <person name="Daniel R."/>
            <person name="Vilcinskas A."/>
        </authorList>
    </citation>
    <scope>NUCLEOTIDE SEQUENCE</scope>
    <source>
        <strain evidence="3">G314FT</strain>
    </source>
</reference>
<dbReference type="Pfam" id="PF20155">
    <property type="entry name" value="TMP_3"/>
    <property type="match status" value="1"/>
</dbReference>
<feature type="domain" description="Tape measure protein N-terminal" evidence="2">
    <location>
        <begin position="68"/>
        <end position="248"/>
    </location>
</feature>
<dbReference type="PANTHER" id="PTHR37813">
    <property type="entry name" value="FELS-2 PROPHAGE PROTEIN"/>
    <property type="match status" value="1"/>
</dbReference>
<feature type="transmembrane region" description="Helical" evidence="1">
    <location>
        <begin position="318"/>
        <end position="336"/>
    </location>
</feature>
<evidence type="ECO:0000259" key="2">
    <source>
        <dbReference type="Pfam" id="PF20155"/>
    </source>
</evidence>
<dbReference type="Proteomes" id="UP001058273">
    <property type="component" value="Chromosome"/>
</dbReference>
<dbReference type="Gene3D" id="1.10.287.700">
    <property type="entry name" value="Helix hairpin bin"/>
    <property type="match status" value="1"/>
</dbReference>